<dbReference type="Proteomes" id="UP000557872">
    <property type="component" value="Unassembled WGS sequence"/>
</dbReference>
<sequence>MASVTEKKMKTARQALQSENFRVAASHYRKLVKVYANHPIILLEAVRALTHVGDLKLARQLLKQVEALKLVEFVVPMASGYFKMGDYGEASRILRESWTETQRADVGIALVEVCERMGELTECMEILNQLPAESVRAELLKGVIHSRQGDVDTAQVSFESIVSGKYARVDQGTTLRASLLLAMCYEQQGLYQKAWTTMTGARRDAYPEASVEQVMDAQWQNDLELSNRVYDGFELPSNKSATDGLSPVLVAGHPRSGTSIVAVHLAKELQCIGLDEVGSFMRVLDGGRYLSKNPSSLKLSDKQKIQKQYADQMQLFVPGLSQDQPWLDKNPGMEWWAPYWLSVFPETQIYLVRRHPLDCLLSCMFTYLPLNAFSLQFYTAERAARSIQASLQIQERLIQAAPDVVQVIQYEDFVISHRGKQIEDSSLSLGGSQNSPNYAAAKEKVHSKQVQRYEKYLELLPPHLVDQLTQYV</sequence>
<dbReference type="SUPFAM" id="SSF48452">
    <property type="entry name" value="TPR-like"/>
    <property type="match status" value="1"/>
</dbReference>
<dbReference type="GO" id="GO:0016740">
    <property type="term" value="F:transferase activity"/>
    <property type="evidence" value="ECO:0007669"/>
    <property type="project" value="UniProtKB-KW"/>
</dbReference>
<dbReference type="Gene3D" id="3.40.50.300">
    <property type="entry name" value="P-loop containing nucleotide triphosphate hydrolases"/>
    <property type="match status" value="1"/>
</dbReference>
<comment type="caution">
    <text evidence="1">The sequence shown here is derived from an EMBL/GenBank/DDBJ whole genome shotgun (WGS) entry which is preliminary data.</text>
</comment>
<dbReference type="InterPro" id="IPR027417">
    <property type="entry name" value="P-loop_NTPase"/>
</dbReference>
<keyword evidence="1" id="KW-0808">Transferase</keyword>
<dbReference type="EMBL" id="JACBAZ010000002">
    <property type="protein sequence ID" value="NWK55264.1"/>
    <property type="molecule type" value="Genomic_DNA"/>
</dbReference>
<dbReference type="SUPFAM" id="SSF52540">
    <property type="entry name" value="P-loop containing nucleoside triphosphate hydrolases"/>
    <property type="match status" value="1"/>
</dbReference>
<accession>A0A851GMB0</accession>
<keyword evidence="2" id="KW-1185">Reference proteome</keyword>
<proteinExistence type="predicted"/>
<name>A0A851GMB0_9BACT</name>
<dbReference type="InterPro" id="IPR011990">
    <property type="entry name" value="TPR-like_helical_dom_sf"/>
</dbReference>
<gene>
    <name evidence="1" type="ORF">HW115_06555</name>
</gene>
<dbReference type="AlphaFoldDB" id="A0A851GMB0"/>
<reference evidence="1 2" key="1">
    <citation type="submission" date="2020-07" db="EMBL/GenBank/DDBJ databases">
        <title>Roseicoccus Jingziensis gen. nov., sp. nov., isolated from coastal seawater.</title>
        <authorList>
            <person name="Feng X."/>
        </authorList>
    </citation>
    <scope>NUCLEOTIDE SEQUENCE [LARGE SCALE GENOMIC DNA]</scope>
    <source>
        <strain evidence="1 2">N1E253</strain>
    </source>
</reference>
<dbReference type="Pfam" id="PF13469">
    <property type="entry name" value="Sulfotransfer_3"/>
    <property type="match status" value="1"/>
</dbReference>
<evidence type="ECO:0000313" key="2">
    <source>
        <dbReference type="Proteomes" id="UP000557872"/>
    </source>
</evidence>
<organism evidence="1 2">
    <name type="scientific">Oceaniferula marina</name>
    <dbReference type="NCBI Taxonomy" id="2748318"/>
    <lineage>
        <taxon>Bacteria</taxon>
        <taxon>Pseudomonadati</taxon>
        <taxon>Verrucomicrobiota</taxon>
        <taxon>Verrucomicrobiia</taxon>
        <taxon>Verrucomicrobiales</taxon>
        <taxon>Verrucomicrobiaceae</taxon>
        <taxon>Oceaniferula</taxon>
    </lineage>
</organism>
<dbReference type="RefSeq" id="WP_178931788.1">
    <property type="nucleotide sequence ID" value="NZ_JACBAZ010000002.1"/>
</dbReference>
<protein>
    <submittedName>
        <fullName evidence="1">Sulfotransferase</fullName>
    </submittedName>
</protein>
<dbReference type="Gene3D" id="1.25.40.10">
    <property type="entry name" value="Tetratricopeptide repeat domain"/>
    <property type="match status" value="1"/>
</dbReference>
<evidence type="ECO:0000313" key="1">
    <source>
        <dbReference type="EMBL" id="NWK55264.1"/>
    </source>
</evidence>